<reference evidence="3" key="1">
    <citation type="submission" date="2018-05" db="EMBL/GenBank/DDBJ databases">
        <authorList>
            <person name="Li X."/>
        </authorList>
    </citation>
    <scope>NUCLEOTIDE SEQUENCE [LARGE SCALE GENOMIC DNA]</scope>
    <source>
        <strain evidence="3">LX32</strain>
    </source>
</reference>
<dbReference type="Proteomes" id="UP000249254">
    <property type="component" value="Unassembled WGS sequence"/>
</dbReference>
<evidence type="ECO:0000256" key="1">
    <source>
        <dbReference type="SAM" id="Phobius"/>
    </source>
</evidence>
<organism evidence="2 3">
    <name type="scientific">Phenylobacterium soli</name>
    <dbReference type="NCBI Taxonomy" id="2170551"/>
    <lineage>
        <taxon>Bacteria</taxon>
        <taxon>Pseudomonadati</taxon>
        <taxon>Pseudomonadota</taxon>
        <taxon>Alphaproteobacteria</taxon>
        <taxon>Caulobacterales</taxon>
        <taxon>Caulobacteraceae</taxon>
        <taxon>Phenylobacterium</taxon>
    </lineage>
</organism>
<protein>
    <recommendedName>
        <fullName evidence="4">DUF3604 domain-containing protein</fullName>
    </recommendedName>
</protein>
<comment type="caution">
    <text evidence="2">The sequence shown here is derived from an EMBL/GenBank/DDBJ whole genome shotgun (WGS) entry which is preliminary data.</text>
</comment>
<feature type="transmembrane region" description="Helical" evidence="1">
    <location>
        <begin position="63"/>
        <end position="81"/>
    </location>
</feature>
<dbReference type="EMBL" id="QFYQ01000001">
    <property type="protein sequence ID" value="RAK54820.1"/>
    <property type="molecule type" value="Genomic_DNA"/>
</dbReference>
<dbReference type="InterPro" id="IPR022028">
    <property type="entry name" value="DUF3604"/>
</dbReference>
<gene>
    <name evidence="2" type="ORF">DJ017_09930</name>
</gene>
<evidence type="ECO:0000313" key="2">
    <source>
        <dbReference type="EMBL" id="RAK54820.1"/>
    </source>
</evidence>
<dbReference type="OrthoDB" id="543560at2"/>
<name>A0A328AJ58_9CAUL</name>
<accession>A0A328AJ58</accession>
<keyword evidence="1" id="KW-0812">Transmembrane</keyword>
<proteinExistence type="predicted"/>
<sequence length="701" mass="77397">MAKLHSRKLYRYAAPWRACGLLCPGPTSPIRCGDQERLASRTAGGQDGRGRMGQQLDGRKRRWIVTGAVVAVTAGGIALAASDLPKATLRGTDAPPVAKPAKPSAPLPTEHLASWNPERNAYFGDLHVHTKLSFDAYIFNVRATPDDAYRFAKGEPIGHASGAQVRLAGGPLDFVAVTDHSEYIGAMEEANDPASPISKLPIVQGLFSSDPKQMQVAFNRMVFGYGAGTLPKEFSDPRIVSRAWNELQTAAARNYEPGRFTTFVGYEYTSAPDGRNLHRNVIFRTAKVPGAPYTALQSNDPENLWRTMDAWRGKGVEALAIPHNSNGSDGLMFDTMRLNGKPIDRTYAELRTRNEPLAEISQIKGTSETHPSLSPNDEWANFEIMERYIGVDMKVKHFRGGYVRQALKDGLVFQDRQGFNPFKFGFIGSTDTHNAAPGSAEEKNFFSKVGRVDFTPEQRMSIPPGGAKSWDGIDPNTAIRFQDWGASGLAGVWAEENTREAIYAALRRKETFATSGPRIRVRFFAGYDFPADLAKRPDLVTQAYAHGVPMGGDLLPAKGRAPRFLVWGVRDPNSGFLQRAQVVKGWIENGVAKERVFDVACSDHLSVDPATGRCPSNGASVDLKTCEPTRFKGDVELRTVWTDPTFDPKQRAFYYVRVLENPSCRWSTWDALRNGTPPNPTLPTTIMERAWSSPIWYEPKA</sequence>
<dbReference type="AlphaFoldDB" id="A0A328AJ58"/>
<keyword evidence="1" id="KW-1133">Transmembrane helix</keyword>
<dbReference type="InterPro" id="IPR016195">
    <property type="entry name" value="Pol/histidinol_Pase-like"/>
</dbReference>
<evidence type="ECO:0000313" key="3">
    <source>
        <dbReference type="Proteomes" id="UP000249254"/>
    </source>
</evidence>
<dbReference type="Gene3D" id="3.20.20.140">
    <property type="entry name" value="Metal-dependent hydrolases"/>
    <property type="match status" value="1"/>
</dbReference>
<evidence type="ECO:0008006" key="4">
    <source>
        <dbReference type="Google" id="ProtNLM"/>
    </source>
</evidence>
<dbReference type="SUPFAM" id="SSF89550">
    <property type="entry name" value="PHP domain-like"/>
    <property type="match status" value="1"/>
</dbReference>
<keyword evidence="1" id="KW-0472">Membrane</keyword>
<keyword evidence="3" id="KW-1185">Reference proteome</keyword>
<dbReference type="Pfam" id="PF12228">
    <property type="entry name" value="DUF3604"/>
    <property type="match status" value="1"/>
</dbReference>